<organism evidence="1 3">
    <name type="scientific">Dorea formicigenerans</name>
    <dbReference type="NCBI Taxonomy" id="39486"/>
    <lineage>
        <taxon>Bacteria</taxon>
        <taxon>Bacillati</taxon>
        <taxon>Bacillota</taxon>
        <taxon>Clostridia</taxon>
        <taxon>Lachnospirales</taxon>
        <taxon>Lachnospiraceae</taxon>
        <taxon>Dorea</taxon>
    </lineage>
</organism>
<evidence type="ECO:0000313" key="4">
    <source>
        <dbReference type="Proteomes" id="UP000284152"/>
    </source>
</evidence>
<dbReference type="EMBL" id="QRNS01000006">
    <property type="protein sequence ID" value="RHK64732.1"/>
    <property type="molecule type" value="Genomic_DNA"/>
</dbReference>
<sequence length="112" mass="13119">MENEVWSEISAFLNNLRCGDVSRKSYLHFPELEEAEKIRKVKKANFETEMRKLNAEQRQQIENYLEAVQHLAFMEEERAYCQGYVDCIQLLGGLGVLNSNPEIEMMVSKMKK</sequence>
<name>A0A395XS15_9FIRM</name>
<dbReference type="Proteomes" id="UP000266376">
    <property type="component" value="Unassembled WGS sequence"/>
</dbReference>
<comment type="caution">
    <text evidence="1">The sequence shown here is derived from an EMBL/GenBank/DDBJ whole genome shotgun (WGS) entry which is preliminary data.</text>
</comment>
<dbReference type="Proteomes" id="UP000284152">
    <property type="component" value="Unassembled WGS sequence"/>
</dbReference>
<proteinExistence type="predicted"/>
<dbReference type="AlphaFoldDB" id="A0A395XS15"/>
<accession>A0A395XS15</accession>
<protein>
    <submittedName>
        <fullName evidence="1">Uncharacterized protein</fullName>
    </submittedName>
</protein>
<dbReference type="EMBL" id="QSAJ01000003">
    <property type="protein sequence ID" value="RGW55426.1"/>
    <property type="molecule type" value="Genomic_DNA"/>
</dbReference>
<evidence type="ECO:0000313" key="2">
    <source>
        <dbReference type="EMBL" id="RHK64732.1"/>
    </source>
</evidence>
<evidence type="ECO:0000313" key="1">
    <source>
        <dbReference type="EMBL" id="RGW55426.1"/>
    </source>
</evidence>
<gene>
    <name evidence="2" type="ORF">DW054_05670</name>
    <name evidence="1" type="ORF">DWV67_01625</name>
</gene>
<reference evidence="3 4" key="1">
    <citation type="submission" date="2018-08" db="EMBL/GenBank/DDBJ databases">
        <title>A genome reference for cultivated species of the human gut microbiota.</title>
        <authorList>
            <person name="Zou Y."/>
            <person name="Xue W."/>
            <person name="Luo G."/>
        </authorList>
    </citation>
    <scope>NUCLEOTIDE SEQUENCE [LARGE SCALE GENOMIC DNA]</scope>
    <source>
        <strain evidence="1 3">AF12-11</strain>
        <strain evidence="2 4">AF42-21</strain>
    </source>
</reference>
<evidence type="ECO:0000313" key="3">
    <source>
        <dbReference type="Proteomes" id="UP000266376"/>
    </source>
</evidence>